<dbReference type="CDD" id="cd03221">
    <property type="entry name" value="ABCF_EF-3"/>
    <property type="match status" value="2"/>
</dbReference>
<dbReference type="PROSITE" id="PS00211">
    <property type="entry name" value="ABC_TRANSPORTER_1"/>
    <property type="match status" value="2"/>
</dbReference>
<dbReference type="SUPFAM" id="SSF52540">
    <property type="entry name" value="P-loop containing nucleoside triphosphate hydrolases"/>
    <property type="match status" value="2"/>
</dbReference>
<dbReference type="PANTHER" id="PTHR19211">
    <property type="entry name" value="ATP-BINDING TRANSPORT PROTEIN-RELATED"/>
    <property type="match status" value="1"/>
</dbReference>
<organism evidence="6">
    <name type="scientific">Amphora coffeiformis</name>
    <dbReference type="NCBI Taxonomy" id="265554"/>
    <lineage>
        <taxon>Eukaryota</taxon>
        <taxon>Sar</taxon>
        <taxon>Stramenopiles</taxon>
        <taxon>Ochrophyta</taxon>
        <taxon>Bacillariophyta</taxon>
        <taxon>Bacillariophyceae</taxon>
        <taxon>Bacillariophycidae</taxon>
        <taxon>Thalassiophysales</taxon>
        <taxon>Catenulaceae</taxon>
        <taxon>Amphora</taxon>
    </lineage>
</organism>
<evidence type="ECO:0000256" key="4">
    <source>
        <dbReference type="SAM" id="MobiDB-lite"/>
    </source>
</evidence>
<evidence type="ECO:0000259" key="5">
    <source>
        <dbReference type="PROSITE" id="PS50893"/>
    </source>
</evidence>
<feature type="domain" description="ABC transporter" evidence="5">
    <location>
        <begin position="555"/>
        <end position="785"/>
    </location>
</feature>
<feature type="compositionally biased region" description="Basic and acidic residues" evidence="4">
    <location>
        <begin position="109"/>
        <end position="125"/>
    </location>
</feature>
<dbReference type="GO" id="GO:0016887">
    <property type="term" value="F:ATP hydrolysis activity"/>
    <property type="evidence" value="ECO:0007669"/>
    <property type="project" value="InterPro"/>
</dbReference>
<accession>A0A7S3L1U7</accession>
<feature type="compositionally biased region" description="Basic residues" evidence="4">
    <location>
        <begin position="126"/>
        <end position="142"/>
    </location>
</feature>
<dbReference type="AlphaFoldDB" id="A0A7S3L1U7"/>
<dbReference type="PROSITE" id="PS50893">
    <property type="entry name" value="ABC_TRANSPORTER_2"/>
    <property type="match status" value="2"/>
</dbReference>
<evidence type="ECO:0000256" key="3">
    <source>
        <dbReference type="ARBA" id="ARBA00022840"/>
    </source>
</evidence>
<proteinExistence type="predicted"/>
<dbReference type="FunFam" id="3.40.50.300:FF:000011">
    <property type="entry name" value="Putative ABC transporter ATP-binding component"/>
    <property type="match status" value="1"/>
</dbReference>
<feature type="region of interest" description="Disordered" evidence="4">
    <location>
        <begin position="109"/>
        <end position="181"/>
    </location>
</feature>
<keyword evidence="2" id="KW-0547">Nucleotide-binding</keyword>
<feature type="domain" description="ABC transporter" evidence="5">
    <location>
        <begin position="197"/>
        <end position="449"/>
    </location>
</feature>
<evidence type="ECO:0000256" key="2">
    <source>
        <dbReference type="ARBA" id="ARBA00022741"/>
    </source>
</evidence>
<keyword evidence="3" id="KW-0067">ATP-binding</keyword>
<dbReference type="SMART" id="SM00382">
    <property type="entry name" value="AAA"/>
    <property type="match status" value="2"/>
</dbReference>
<sequence>MTIRKEDVEAIAGEAIQSWREDEDVREYLLSILTEEDSYHDAGNLKATLLPFVGDSEEEVVSKMVDRLKELIHPDELRDSDNRSETVDNITPTLLGEVQPLAQASVREIKVAKSSKEAVDTSSSKKDRRTKRQERLQKKRQGKAPTKETHKQSSEETTEDDASAWRQRQSEGKSWGGRGFGGRGEYAGKVNHIKSNIHLANVTVSLPNGADLLQNTTMDISANHRYGLIGRNGVGKSTLLNRLACRMIPGMPDMRILVVQQQVEGSDKTPVEVLLEADVDRAQLLAEEEELETALESGSVSETEIEQIAERLSHIVVELDAIGADSAESRANEILNGLQFTQDMLQKPTINLSGGWRMRLALARALFVPCDLLLLDECTNHLDLHGLDWLIKYLTSDDSRTMIIVSHDRSFLDAVCTDILRMDHMQLSYHVGNYSEYERQMAEKSARDAQILGAAERQRAKAEAFVQKQQAMANKKSADPNKQRQAKMIKEKKMERIGNYREDGKRYKNFSLKQLDESHVRLAQKVHIEIDEPVIKMNFPEPLWPPGIAPGDGIVRTEGFSFGYDTKRTILNDITVEIRRGSKIALVGPNGAGKSTLVTLFTGDLNPADFNASGSFWRHANIRVGHVSQYTVEDLEAYEDQTVVEYAEEKLRNGRASAEVIAKASGNVRQYLGAFGLGGRHALQKIGKLSGGERMRLCFATVLADEPHLLCLDESTNHVDIETLDSMSEALNDFGGSILMVSHNQSFLSGFCKELWILEDGRLTVNYSDTATFDEVFSEYRSASVQTGSAADKRQTQAILSKKATKQSTGARQNTALM</sequence>
<feature type="compositionally biased region" description="Basic and acidic residues" evidence="4">
    <location>
        <begin position="145"/>
        <end position="154"/>
    </location>
</feature>
<keyword evidence="1" id="KW-0677">Repeat</keyword>
<gene>
    <name evidence="6" type="ORF">ACOF00016_LOCUS2049</name>
</gene>
<dbReference type="InterPro" id="IPR027417">
    <property type="entry name" value="P-loop_NTPase"/>
</dbReference>
<dbReference type="InterPro" id="IPR050611">
    <property type="entry name" value="ABCF"/>
</dbReference>
<dbReference type="Pfam" id="PF00005">
    <property type="entry name" value="ABC_tran"/>
    <property type="match status" value="2"/>
</dbReference>
<dbReference type="GO" id="GO:0005524">
    <property type="term" value="F:ATP binding"/>
    <property type="evidence" value="ECO:0007669"/>
    <property type="project" value="UniProtKB-KW"/>
</dbReference>
<dbReference type="EMBL" id="HBIM01002341">
    <property type="protein sequence ID" value="CAE0403861.1"/>
    <property type="molecule type" value="Transcribed_RNA"/>
</dbReference>
<dbReference type="InterPro" id="IPR003593">
    <property type="entry name" value="AAA+_ATPase"/>
</dbReference>
<dbReference type="InterPro" id="IPR017871">
    <property type="entry name" value="ABC_transporter-like_CS"/>
</dbReference>
<protein>
    <recommendedName>
        <fullName evidence="5">ABC transporter domain-containing protein</fullName>
    </recommendedName>
</protein>
<name>A0A7S3L1U7_9STRA</name>
<dbReference type="PANTHER" id="PTHR19211:SF14">
    <property type="entry name" value="ATP-BINDING CASSETTE SUB-FAMILY F MEMBER 1"/>
    <property type="match status" value="1"/>
</dbReference>
<dbReference type="InterPro" id="IPR003439">
    <property type="entry name" value="ABC_transporter-like_ATP-bd"/>
</dbReference>
<evidence type="ECO:0000256" key="1">
    <source>
        <dbReference type="ARBA" id="ARBA00022737"/>
    </source>
</evidence>
<reference evidence="6" key="1">
    <citation type="submission" date="2021-01" db="EMBL/GenBank/DDBJ databases">
        <authorList>
            <person name="Corre E."/>
            <person name="Pelletier E."/>
            <person name="Niang G."/>
            <person name="Scheremetjew M."/>
            <person name="Finn R."/>
            <person name="Kale V."/>
            <person name="Holt S."/>
            <person name="Cochrane G."/>
            <person name="Meng A."/>
            <person name="Brown T."/>
            <person name="Cohen L."/>
        </authorList>
    </citation>
    <scope>NUCLEOTIDE SEQUENCE</scope>
    <source>
        <strain evidence="6">CCMP127</strain>
    </source>
</reference>
<dbReference type="Gene3D" id="3.40.50.300">
    <property type="entry name" value="P-loop containing nucleotide triphosphate hydrolases"/>
    <property type="match status" value="2"/>
</dbReference>
<evidence type="ECO:0000313" key="6">
    <source>
        <dbReference type="EMBL" id="CAE0403861.1"/>
    </source>
</evidence>